<keyword evidence="2" id="KW-1185">Reference proteome</keyword>
<reference evidence="1 2" key="1">
    <citation type="journal article" date="2016" name="Genome Announc.">
        <title>Complete Genome Sequence of Thiostrepton-Producing Streptomyces laurentii ATCC 31255.</title>
        <authorList>
            <person name="Doi K."/>
            <person name="Fujino Y."/>
            <person name="Nagayoshi Y."/>
            <person name="Ohshima T."/>
            <person name="Ogata S."/>
        </authorList>
    </citation>
    <scope>NUCLEOTIDE SEQUENCE [LARGE SCALE GENOMIC DNA]</scope>
    <source>
        <strain evidence="1 2">ATCC 31255</strain>
    </source>
</reference>
<dbReference type="EMBL" id="AP017424">
    <property type="protein sequence ID" value="BAU86827.1"/>
    <property type="molecule type" value="Genomic_DNA"/>
</dbReference>
<dbReference type="AlphaFoldDB" id="A0A160P520"/>
<dbReference type="KEGG" id="slau:SLA_5958"/>
<organism evidence="1 2">
    <name type="scientific">Streptomyces laurentii</name>
    <dbReference type="NCBI Taxonomy" id="39478"/>
    <lineage>
        <taxon>Bacteria</taxon>
        <taxon>Bacillati</taxon>
        <taxon>Actinomycetota</taxon>
        <taxon>Actinomycetes</taxon>
        <taxon>Kitasatosporales</taxon>
        <taxon>Streptomycetaceae</taxon>
        <taxon>Streptomyces</taxon>
    </lineage>
</organism>
<accession>A0A160P520</accession>
<gene>
    <name evidence="1" type="ORF">SLA_5958</name>
</gene>
<proteinExistence type="predicted"/>
<sequence length="76" mass="8650">MPGLRLRLRCRIRGLLRGRIWGEEAVRHRLPVQGEEDSGTVYGIVVQGKAAREAETRHVWKRAQDSFKVPPVFLGS</sequence>
<evidence type="ECO:0000313" key="2">
    <source>
        <dbReference type="Proteomes" id="UP000217676"/>
    </source>
</evidence>
<evidence type="ECO:0000313" key="1">
    <source>
        <dbReference type="EMBL" id="BAU86827.1"/>
    </source>
</evidence>
<dbReference type="Proteomes" id="UP000217676">
    <property type="component" value="Chromosome"/>
</dbReference>
<protein>
    <submittedName>
        <fullName evidence="1">Fibronectin type III domain protein</fullName>
    </submittedName>
</protein>
<name>A0A160P520_STRLU</name>